<sequence length="511" mass="52433">MTGGADLGIDYGTSNTVAVLRRPDGRSRALLFDSSPLLPSAVFAAPDGTLLTGRDAERGMRTDPAAFEPNPKRRVDELSVLLGGREYPVTALVAATLRQVAAEAVRVAGGPVGRVSMTHPASWGPARRRVLLEAAALAGLPEPVLVPEPVAAAAYFTAVLGMRIVPGQSVVVYDLGAGTFDASVVRRTPGGFDTLAYRGLDDVGGLDLDTAVFDLVCAALDRSAAPVAARLRRPASPDDQRQRLLVWQDARAARESLTRNASATVYVAAAGQDVLVTRAEYETAAEPLLRRTIEVTLATARESRVPADGFAGWFLVGGATRTPLVATLLLRATGRTATVLEEPQLVVAEGALHCGPPPPAPAPEPVAVPGPEVAAVADVVPAERSGVPALGRSGAELAGIGLVASAAAAALVSGAIAPATGGPPADWLIAPTLGAPLAVLTYYRVGRLTRPGRRLVDAVTVLATVALCAYAAATALTAPAQTNGGVVAGRAICVVAPAVAAVIWTVRLLRR</sequence>
<organism evidence="5 6">
    <name type="scientific">Dactylosporangium aurantiacum</name>
    <dbReference type="NCBI Taxonomy" id="35754"/>
    <lineage>
        <taxon>Bacteria</taxon>
        <taxon>Bacillati</taxon>
        <taxon>Actinomycetota</taxon>
        <taxon>Actinomycetes</taxon>
        <taxon>Micromonosporales</taxon>
        <taxon>Micromonosporaceae</taxon>
        <taxon>Dactylosporangium</taxon>
    </lineage>
</organism>
<keyword evidence="3" id="KW-0143">Chaperone</keyword>
<dbReference type="Pfam" id="PF00012">
    <property type="entry name" value="HSP70"/>
    <property type="match status" value="1"/>
</dbReference>
<feature type="transmembrane region" description="Helical" evidence="4">
    <location>
        <begin position="488"/>
        <end position="509"/>
    </location>
</feature>
<gene>
    <name evidence="5" type="ORF">Daura_37070</name>
</gene>
<keyword evidence="4" id="KW-0472">Membrane</keyword>
<dbReference type="Gene3D" id="3.30.420.40">
    <property type="match status" value="2"/>
</dbReference>
<feature type="transmembrane region" description="Helical" evidence="4">
    <location>
        <begin position="455"/>
        <end position="476"/>
    </location>
</feature>
<dbReference type="SUPFAM" id="SSF53067">
    <property type="entry name" value="Actin-like ATPase domain"/>
    <property type="match status" value="2"/>
</dbReference>
<evidence type="ECO:0000256" key="4">
    <source>
        <dbReference type="SAM" id="Phobius"/>
    </source>
</evidence>
<dbReference type="PANTHER" id="PTHR45639">
    <property type="entry name" value="HSC70CB, ISOFORM G-RELATED"/>
    <property type="match status" value="1"/>
</dbReference>
<dbReference type="EMBL" id="CP073767">
    <property type="protein sequence ID" value="UWZ52240.1"/>
    <property type="molecule type" value="Genomic_DNA"/>
</dbReference>
<keyword evidence="4" id="KW-0812">Transmembrane</keyword>
<dbReference type="InterPro" id="IPR043129">
    <property type="entry name" value="ATPase_NBD"/>
</dbReference>
<dbReference type="GO" id="GO:0030968">
    <property type="term" value="P:endoplasmic reticulum unfolded protein response"/>
    <property type="evidence" value="ECO:0007669"/>
    <property type="project" value="TreeGrafter"/>
</dbReference>
<keyword evidence="1" id="KW-0547">Nucleotide-binding</keyword>
<evidence type="ECO:0000256" key="1">
    <source>
        <dbReference type="ARBA" id="ARBA00022741"/>
    </source>
</evidence>
<evidence type="ECO:0000256" key="2">
    <source>
        <dbReference type="ARBA" id="ARBA00022840"/>
    </source>
</evidence>
<feature type="transmembrane region" description="Helical" evidence="4">
    <location>
        <begin position="425"/>
        <end position="443"/>
    </location>
</feature>
<dbReference type="RefSeq" id="WP_052386176.1">
    <property type="nucleotide sequence ID" value="NZ_CP073767.1"/>
</dbReference>
<dbReference type="InterPro" id="IPR013126">
    <property type="entry name" value="Hsp_70_fam"/>
</dbReference>
<reference evidence="5" key="1">
    <citation type="submission" date="2021-04" db="EMBL/GenBank/DDBJ databases">
        <title>Dactylosporangium aurantiacum NRRL B-8018 full assembly.</title>
        <authorList>
            <person name="Hartkoorn R.C."/>
            <person name="Beaudoing E."/>
            <person name="Hot D."/>
        </authorList>
    </citation>
    <scope>NUCLEOTIDE SEQUENCE</scope>
    <source>
        <strain evidence="5">NRRL B-8018</strain>
    </source>
</reference>
<evidence type="ECO:0000256" key="3">
    <source>
        <dbReference type="ARBA" id="ARBA00023186"/>
    </source>
</evidence>
<dbReference type="GO" id="GO:0005524">
    <property type="term" value="F:ATP binding"/>
    <property type="evidence" value="ECO:0007669"/>
    <property type="project" value="UniProtKB-KW"/>
</dbReference>
<dbReference type="AlphaFoldDB" id="A0A9Q9MF61"/>
<keyword evidence="6" id="KW-1185">Reference proteome</keyword>
<dbReference type="Gene3D" id="3.90.640.10">
    <property type="entry name" value="Actin, Chain A, domain 4"/>
    <property type="match status" value="1"/>
</dbReference>
<dbReference type="Proteomes" id="UP001058003">
    <property type="component" value="Chromosome"/>
</dbReference>
<evidence type="ECO:0000313" key="6">
    <source>
        <dbReference type="Proteomes" id="UP001058003"/>
    </source>
</evidence>
<proteinExistence type="predicted"/>
<accession>A0A9Q9MF61</accession>
<dbReference type="PANTHER" id="PTHR45639:SF3">
    <property type="entry name" value="HYPOXIA UP-REGULATED PROTEIN 1"/>
    <property type="match status" value="1"/>
</dbReference>
<keyword evidence="4" id="KW-1133">Transmembrane helix</keyword>
<dbReference type="KEGG" id="daur:Daura_37070"/>
<dbReference type="GO" id="GO:0140662">
    <property type="term" value="F:ATP-dependent protein folding chaperone"/>
    <property type="evidence" value="ECO:0007669"/>
    <property type="project" value="InterPro"/>
</dbReference>
<name>A0A9Q9MF61_9ACTN</name>
<protein>
    <submittedName>
        <fullName evidence="5">Hsp70 family protein</fullName>
    </submittedName>
</protein>
<keyword evidence="2" id="KW-0067">ATP-binding</keyword>
<evidence type="ECO:0000313" key="5">
    <source>
        <dbReference type="EMBL" id="UWZ52240.1"/>
    </source>
</evidence>
<dbReference type="PRINTS" id="PR00301">
    <property type="entry name" value="HEATSHOCK70"/>
</dbReference>